<keyword evidence="9" id="KW-0732">Signal</keyword>
<keyword evidence="4" id="KW-0812">Transmembrane</keyword>
<feature type="domain" description="Trichome birefringence-like C-terminal" evidence="10">
    <location>
        <begin position="91"/>
        <end position="142"/>
    </location>
</feature>
<dbReference type="PROSITE" id="PS51257">
    <property type="entry name" value="PROKAR_LIPOPROTEIN"/>
    <property type="match status" value="1"/>
</dbReference>
<keyword evidence="6" id="KW-1133">Transmembrane helix</keyword>
<evidence type="ECO:0000256" key="8">
    <source>
        <dbReference type="ARBA" id="ARBA00023136"/>
    </source>
</evidence>
<evidence type="ECO:0000256" key="7">
    <source>
        <dbReference type="ARBA" id="ARBA00023034"/>
    </source>
</evidence>
<dbReference type="InterPro" id="IPR025846">
    <property type="entry name" value="TBL_N"/>
</dbReference>
<organism evidence="12 13">
    <name type="scientific">Eragrostis curvula</name>
    <name type="common">weeping love grass</name>
    <dbReference type="NCBI Taxonomy" id="38414"/>
    <lineage>
        <taxon>Eukaryota</taxon>
        <taxon>Viridiplantae</taxon>
        <taxon>Streptophyta</taxon>
        <taxon>Embryophyta</taxon>
        <taxon>Tracheophyta</taxon>
        <taxon>Spermatophyta</taxon>
        <taxon>Magnoliopsida</taxon>
        <taxon>Liliopsida</taxon>
        <taxon>Poales</taxon>
        <taxon>Poaceae</taxon>
        <taxon>PACMAD clade</taxon>
        <taxon>Chloridoideae</taxon>
        <taxon>Eragrostideae</taxon>
        <taxon>Eragrostidinae</taxon>
        <taxon>Eragrostis</taxon>
    </lineage>
</organism>
<evidence type="ECO:0000256" key="6">
    <source>
        <dbReference type="ARBA" id="ARBA00022989"/>
    </source>
</evidence>
<dbReference type="Proteomes" id="UP000324897">
    <property type="component" value="Unassembled WGS sequence"/>
</dbReference>
<evidence type="ECO:0000259" key="10">
    <source>
        <dbReference type="Pfam" id="PF13839"/>
    </source>
</evidence>
<keyword evidence="7" id="KW-0333">Golgi apparatus</keyword>
<evidence type="ECO:0000256" key="5">
    <source>
        <dbReference type="ARBA" id="ARBA00022968"/>
    </source>
</evidence>
<dbReference type="InterPro" id="IPR029962">
    <property type="entry name" value="TBL"/>
</dbReference>
<evidence type="ECO:0000256" key="1">
    <source>
        <dbReference type="ARBA" id="ARBA00004323"/>
    </source>
</evidence>
<feature type="domain" description="Trichome birefringence-like C-terminal" evidence="10">
    <location>
        <begin position="226"/>
        <end position="282"/>
    </location>
</feature>
<dbReference type="OrthoDB" id="630188at2759"/>
<protein>
    <submittedName>
        <fullName evidence="12">Uncharacterized protein</fullName>
    </submittedName>
</protein>
<reference evidence="12 13" key="1">
    <citation type="journal article" date="2019" name="Sci. Rep.">
        <title>A high-quality genome of Eragrostis curvula grass provides insights into Poaceae evolution and supports new strategies to enhance forage quality.</title>
        <authorList>
            <person name="Carballo J."/>
            <person name="Santos B.A.C.M."/>
            <person name="Zappacosta D."/>
            <person name="Garbus I."/>
            <person name="Selva J.P."/>
            <person name="Gallo C.A."/>
            <person name="Diaz A."/>
            <person name="Albertini E."/>
            <person name="Caccamo M."/>
            <person name="Echenique V."/>
        </authorList>
    </citation>
    <scope>NUCLEOTIDE SEQUENCE [LARGE SCALE GENOMIC DNA]</scope>
    <source>
        <strain evidence="13">cv. Victoria</strain>
        <tissue evidence="12">Leaf</tissue>
    </source>
</reference>
<dbReference type="GO" id="GO:1990538">
    <property type="term" value="F:xylan O-acetyltransferase activity"/>
    <property type="evidence" value="ECO:0007669"/>
    <property type="project" value="UniProtKB-ARBA"/>
</dbReference>
<dbReference type="Pfam" id="PF13839">
    <property type="entry name" value="PC-Esterase"/>
    <property type="match status" value="2"/>
</dbReference>
<evidence type="ECO:0000256" key="9">
    <source>
        <dbReference type="SAM" id="SignalP"/>
    </source>
</evidence>
<dbReference type="InterPro" id="IPR026057">
    <property type="entry name" value="TBL_C"/>
</dbReference>
<keyword evidence="13" id="KW-1185">Reference proteome</keyword>
<dbReference type="PANTHER" id="PTHR32285">
    <property type="entry name" value="PROTEIN TRICHOME BIREFRINGENCE-LIKE 9-RELATED"/>
    <property type="match status" value="1"/>
</dbReference>
<feature type="signal peptide" evidence="9">
    <location>
        <begin position="1"/>
        <end position="24"/>
    </location>
</feature>
<gene>
    <name evidence="12" type="ORF">EJB05_30795</name>
</gene>
<name>A0A5J9UD46_9POAL</name>
<evidence type="ECO:0000313" key="13">
    <source>
        <dbReference type="Proteomes" id="UP000324897"/>
    </source>
</evidence>
<dbReference type="GO" id="GO:0000139">
    <property type="term" value="C:Golgi membrane"/>
    <property type="evidence" value="ECO:0007669"/>
    <property type="project" value="UniProtKB-SubCell"/>
</dbReference>
<dbReference type="Gramene" id="TVU21171">
    <property type="protein sequence ID" value="TVU21171"/>
    <property type="gene ID" value="EJB05_30795"/>
</dbReference>
<dbReference type="EMBL" id="RWGY01000026">
    <property type="protein sequence ID" value="TVU21171.1"/>
    <property type="molecule type" value="Genomic_DNA"/>
</dbReference>
<keyword evidence="8" id="KW-0472">Membrane</keyword>
<feature type="domain" description="Trichome birefringence-like N-terminal" evidence="11">
    <location>
        <begin position="35"/>
        <end position="85"/>
    </location>
</feature>
<feature type="chain" id="PRO_5023909273" evidence="9">
    <location>
        <begin position="25"/>
        <end position="282"/>
    </location>
</feature>
<evidence type="ECO:0000256" key="2">
    <source>
        <dbReference type="ARBA" id="ARBA00007727"/>
    </source>
</evidence>
<keyword evidence="3" id="KW-0808">Transferase</keyword>
<dbReference type="AlphaFoldDB" id="A0A5J9UD46"/>
<evidence type="ECO:0000313" key="12">
    <source>
        <dbReference type="EMBL" id="TVU21171.1"/>
    </source>
</evidence>
<evidence type="ECO:0000256" key="3">
    <source>
        <dbReference type="ARBA" id="ARBA00022679"/>
    </source>
</evidence>
<feature type="non-terminal residue" evidence="12">
    <location>
        <position position="1"/>
    </location>
</feature>
<evidence type="ECO:0000259" key="11">
    <source>
        <dbReference type="Pfam" id="PF14416"/>
    </source>
</evidence>
<evidence type="ECO:0000256" key="4">
    <source>
        <dbReference type="ARBA" id="ARBA00022692"/>
    </source>
</evidence>
<comment type="caution">
    <text evidence="12">The sequence shown here is derived from an EMBL/GenBank/DDBJ whole genome shotgun (WGS) entry which is preliminary data.</text>
</comment>
<accession>A0A5J9UD46</accession>
<keyword evidence="5" id="KW-0735">Signal-anchor</keyword>
<sequence length="282" mass="31836">MKPRRDILLAAMLLLVACNAAAVATKPASPMKNGQQCDVFRGRWVLDASYPLYDSSRCPFVRKEFDCRKSGRPDTAYLKYRWQPNPPCSQLPRFDGLKLLRMWRGKKVVFVGDSLVVNQYESLLCMLHAAAPAARTTASWTSGDSPAITVRFVVPPSAPWPRRTVYAAPVSVRIGGLFQYSPSTSQHFGRCGGWDLRPTLLRDARAREARAAMISKRVFVPLVEVIEDYSVTLVYYLSHYLIDIVNEKAGRVLKLDAVDKGHKWRGADVLVFGSWRWWASKK</sequence>
<dbReference type="Pfam" id="PF14416">
    <property type="entry name" value="PMR5N"/>
    <property type="match status" value="1"/>
</dbReference>
<dbReference type="PANTHER" id="PTHR32285:SF196">
    <property type="entry name" value="PROTEIN TRICHOME BIREFRINGENCE-LIKE 39"/>
    <property type="match status" value="1"/>
</dbReference>
<comment type="similarity">
    <text evidence="2">Belongs to the PC-esterase family. TBL subfamily.</text>
</comment>
<proteinExistence type="inferred from homology"/>
<comment type="subcellular location">
    <subcellularLocation>
        <location evidence="1">Golgi apparatus membrane</location>
        <topology evidence="1">Single-pass type II membrane protein</topology>
    </subcellularLocation>
</comment>